<name>A0A1R2C833_9CILI</name>
<organism evidence="2 3">
    <name type="scientific">Stentor coeruleus</name>
    <dbReference type="NCBI Taxonomy" id="5963"/>
    <lineage>
        <taxon>Eukaryota</taxon>
        <taxon>Sar</taxon>
        <taxon>Alveolata</taxon>
        <taxon>Ciliophora</taxon>
        <taxon>Postciliodesmatophora</taxon>
        <taxon>Heterotrichea</taxon>
        <taxon>Heterotrichida</taxon>
        <taxon>Stentoridae</taxon>
        <taxon>Stentor</taxon>
    </lineage>
</organism>
<evidence type="ECO:0000313" key="2">
    <source>
        <dbReference type="EMBL" id="OMJ85167.1"/>
    </source>
</evidence>
<feature type="region of interest" description="Disordered" evidence="1">
    <location>
        <begin position="206"/>
        <end position="233"/>
    </location>
</feature>
<feature type="compositionally biased region" description="Polar residues" evidence="1">
    <location>
        <begin position="208"/>
        <end position="223"/>
    </location>
</feature>
<sequence length="233" mass="26473">MEQLTDFYISTQEELLTPQHSIPSNIHCMNISGSGGHFNDFNNNLITLIPCSVEKSSKESRIPSIQGKLNDANKQTLIKQKLVDTPNTHQPKKDLIFNQNKRMPRAESADILKNSNHNSKILSENLKTIENPKQPICSNYLQNSTNLQSDVVNRLLQYGENIKKKLEANIQKKKDQEEQDLKNLKSFHKRNHSDWGPSTKISMIKIVSPQTKSNKSPPKTISNLPYKKAISSN</sequence>
<reference evidence="2 3" key="1">
    <citation type="submission" date="2016-11" db="EMBL/GenBank/DDBJ databases">
        <title>The macronuclear genome of Stentor coeruleus: a giant cell with tiny introns.</title>
        <authorList>
            <person name="Slabodnick M."/>
            <person name="Ruby J.G."/>
            <person name="Reiff S.B."/>
            <person name="Swart E.C."/>
            <person name="Gosai S."/>
            <person name="Prabakaran S."/>
            <person name="Witkowska E."/>
            <person name="Larue G.E."/>
            <person name="Fisher S."/>
            <person name="Freeman R.M."/>
            <person name="Gunawardena J."/>
            <person name="Chu W."/>
            <person name="Stover N.A."/>
            <person name="Gregory B.D."/>
            <person name="Nowacki M."/>
            <person name="Derisi J."/>
            <person name="Roy S.W."/>
            <person name="Marshall W.F."/>
            <person name="Sood P."/>
        </authorList>
    </citation>
    <scope>NUCLEOTIDE SEQUENCE [LARGE SCALE GENOMIC DNA]</scope>
    <source>
        <strain evidence="2">WM001</strain>
    </source>
</reference>
<accession>A0A1R2C833</accession>
<evidence type="ECO:0000313" key="3">
    <source>
        <dbReference type="Proteomes" id="UP000187209"/>
    </source>
</evidence>
<comment type="caution">
    <text evidence="2">The sequence shown here is derived from an EMBL/GenBank/DDBJ whole genome shotgun (WGS) entry which is preliminary data.</text>
</comment>
<proteinExistence type="predicted"/>
<dbReference type="EMBL" id="MPUH01000245">
    <property type="protein sequence ID" value="OMJ85167.1"/>
    <property type="molecule type" value="Genomic_DNA"/>
</dbReference>
<protein>
    <submittedName>
        <fullName evidence="2">Uncharacterized protein</fullName>
    </submittedName>
</protein>
<dbReference type="AlphaFoldDB" id="A0A1R2C833"/>
<evidence type="ECO:0000256" key="1">
    <source>
        <dbReference type="SAM" id="MobiDB-lite"/>
    </source>
</evidence>
<gene>
    <name evidence="2" type="ORF">SteCoe_13557</name>
</gene>
<dbReference type="Proteomes" id="UP000187209">
    <property type="component" value="Unassembled WGS sequence"/>
</dbReference>
<keyword evidence="3" id="KW-1185">Reference proteome</keyword>